<accession>A0A818WK18</accession>
<reference evidence="1" key="1">
    <citation type="submission" date="2021-02" db="EMBL/GenBank/DDBJ databases">
        <authorList>
            <person name="Nowell W R."/>
        </authorList>
    </citation>
    <scope>NUCLEOTIDE SEQUENCE</scope>
</reference>
<evidence type="ECO:0000313" key="2">
    <source>
        <dbReference type="EMBL" id="CAF4816959.1"/>
    </source>
</evidence>
<evidence type="ECO:0000313" key="1">
    <source>
        <dbReference type="EMBL" id="CAF3726711.1"/>
    </source>
</evidence>
<dbReference type="EMBL" id="CAJNYT010005287">
    <property type="protein sequence ID" value="CAF3726711.1"/>
    <property type="molecule type" value="Genomic_DNA"/>
</dbReference>
<dbReference type="AlphaFoldDB" id="A0A818WK18"/>
<evidence type="ECO:0000313" key="3">
    <source>
        <dbReference type="Proteomes" id="UP000663872"/>
    </source>
</evidence>
<dbReference type="EMBL" id="CAJOBR010005411">
    <property type="protein sequence ID" value="CAF4816959.1"/>
    <property type="molecule type" value="Genomic_DNA"/>
</dbReference>
<gene>
    <name evidence="1" type="ORF">GRG538_LOCUS29999</name>
    <name evidence="2" type="ORF">QYT958_LOCUS24820</name>
</gene>
<comment type="caution">
    <text evidence="1">The sequence shown here is derived from an EMBL/GenBank/DDBJ whole genome shotgun (WGS) entry which is preliminary data.</text>
</comment>
<organism evidence="1 3">
    <name type="scientific">Rotaria socialis</name>
    <dbReference type="NCBI Taxonomy" id="392032"/>
    <lineage>
        <taxon>Eukaryota</taxon>
        <taxon>Metazoa</taxon>
        <taxon>Spiralia</taxon>
        <taxon>Gnathifera</taxon>
        <taxon>Rotifera</taxon>
        <taxon>Eurotatoria</taxon>
        <taxon>Bdelloidea</taxon>
        <taxon>Philodinida</taxon>
        <taxon>Philodinidae</taxon>
        <taxon>Rotaria</taxon>
    </lineage>
</organism>
<protein>
    <submittedName>
        <fullName evidence="1">Uncharacterized protein</fullName>
    </submittedName>
</protein>
<proteinExistence type="predicted"/>
<dbReference type="Proteomes" id="UP000663872">
    <property type="component" value="Unassembled WGS sequence"/>
</dbReference>
<sequence>MGASSSQRTTTVYPHEKTSLESCQQVSMNNVPISTQNDDIENDHRALNDIDETKLNIHGNSIPIIWLDAAVHETEENVTLKGLLKRLTKKLTSFDDGDLCIRYIQQLAMSEQVIFIVSGSMGNNVIPTVRDLVQVKIIYIYCKEKTYYRKKFDLELYPKASTNN</sequence>
<dbReference type="Proteomes" id="UP000663848">
    <property type="component" value="Unassembled WGS sequence"/>
</dbReference>
<name>A0A818WK18_9BILA</name>